<dbReference type="SUPFAM" id="SSF54427">
    <property type="entry name" value="NTF2-like"/>
    <property type="match status" value="1"/>
</dbReference>
<dbReference type="EMBL" id="JAKILJ010000031">
    <property type="protein sequence ID" value="MCL1106280.1"/>
    <property type="molecule type" value="Genomic_DNA"/>
</dbReference>
<keyword evidence="2" id="KW-1185">Reference proteome</keyword>
<reference evidence="1" key="1">
    <citation type="submission" date="2022-01" db="EMBL/GenBank/DDBJ databases">
        <title>Whole genome-based taxonomy of the Shewanellaceae.</title>
        <authorList>
            <person name="Martin-Rodriguez A.J."/>
        </authorList>
    </citation>
    <scope>NUCLEOTIDE SEQUENCE</scope>
    <source>
        <strain evidence="1">DSM 23803</strain>
    </source>
</reference>
<accession>A0A9X1ZCX8</accession>
<gene>
    <name evidence="1" type="ORF">L2749_13610</name>
</gene>
<proteinExistence type="predicted"/>
<dbReference type="RefSeq" id="WP_188925662.1">
    <property type="nucleotide sequence ID" value="NZ_BMQI01000029.1"/>
</dbReference>
<evidence type="ECO:0000313" key="1">
    <source>
        <dbReference type="EMBL" id="MCL1106280.1"/>
    </source>
</evidence>
<dbReference type="AlphaFoldDB" id="A0A9X1ZCX8"/>
<dbReference type="Proteomes" id="UP001139408">
    <property type="component" value="Unassembled WGS sequence"/>
</dbReference>
<dbReference type="Gene3D" id="3.10.450.50">
    <property type="match status" value="1"/>
</dbReference>
<organism evidence="1 2">
    <name type="scientific">Shewanella algicola</name>
    <dbReference type="NCBI Taxonomy" id="640633"/>
    <lineage>
        <taxon>Bacteria</taxon>
        <taxon>Pseudomonadati</taxon>
        <taxon>Pseudomonadota</taxon>
        <taxon>Gammaproteobacteria</taxon>
        <taxon>Alteromonadales</taxon>
        <taxon>Shewanellaceae</taxon>
        <taxon>Shewanella</taxon>
    </lineage>
</organism>
<protein>
    <submittedName>
        <fullName evidence="1">Uncharacterized protein</fullName>
    </submittedName>
</protein>
<dbReference type="InterPro" id="IPR032710">
    <property type="entry name" value="NTF2-like_dom_sf"/>
</dbReference>
<name>A0A9X1ZCX8_9GAMM</name>
<comment type="caution">
    <text evidence="1">The sequence shown here is derived from an EMBL/GenBank/DDBJ whole genome shotgun (WGS) entry which is preliminary data.</text>
</comment>
<sequence>MSKELELAKYYFDLSNTSDFTAIATLFDEKSTFCTRNLDYFIGVKNIMSMQKAHHGSYQKLHWEVTTVEEVKSGVIRFEFDFSGLNKVNELIQFSGIEYVVIRDGIIRHIDIRSA</sequence>
<evidence type="ECO:0000313" key="2">
    <source>
        <dbReference type="Proteomes" id="UP001139408"/>
    </source>
</evidence>